<dbReference type="EMBL" id="FNCE01000002">
    <property type="protein sequence ID" value="SDF78982.1"/>
    <property type="molecule type" value="Genomic_DNA"/>
</dbReference>
<dbReference type="InterPro" id="IPR024409">
    <property type="entry name" value="DUF3833"/>
</dbReference>
<dbReference type="RefSeq" id="WP_090018977.1">
    <property type="nucleotide sequence ID" value="NZ_FNCE01000002.1"/>
</dbReference>
<evidence type="ECO:0000313" key="1">
    <source>
        <dbReference type="EMBL" id="SDF78982.1"/>
    </source>
</evidence>
<name>A0A1G7NY70_9PROT</name>
<protein>
    <recommendedName>
        <fullName evidence="3">DUF3833 domain-containing protein</fullName>
    </recommendedName>
</protein>
<evidence type="ECO:0008006" key="3">
    <source>
        <dbReference type="Google" id="ProtNLM"/>
    </source>
</evidence>
<organism evidence="1 2">
    <name type="scientific">Limimonas halophila</name>
    <dbReference type="NCBI Taxonomy" id="1082479"/>
    <lineage>
        <taxon>Bacteria</taxon>
        <taxon>Pseudomonadati</taxon>
        <taxon>Pseudomonadota</taxon>
        <taxon>Alphaproteobacteria</taxon>
        <taxon>Rhodospirillales</taxon>
        <taxon>Rhodovibrionaceae</taxon>
        <taxon>Limimonas</taxon>
    </lineage>
</organism>
<dbReference type="STRING" id="1082479.SAMN05216241_102362"/>
<sequence length="175" mass="18838">MSAAPATAATRLVLEDFFTGWTRAWGAFQDRFGTPRQRFRADVHGAWDDAAQTLTLTERFHDLGAGADERVWVVEKLADGVYRGSAGDVVGTADIRTTEAGAVHLSYRLRVPIAGRTWALTFDDWMIRVDAGVLLNRATVSKMGVTLGTAVTFFTRTDAPPDAAITPPPGDAASA</sequence>
<evidence type="ECO:0000313" key="2">
    <source>
        <dbReference type="Proteomes" id="UP000199415"/>
    </source>
</evidence>
<dbReference type="Proteomes" id="UP000199415">
    <property type="component" value="Unassembled WGS sequence"/>
</dbReference>
<dbReference type="Pfam" id="PF12915">
    <property type="entry name" value="DUF3833"/>
    <property type="match status" value="1"/>
</dbReference>
<accession>A0A1G7NY70</accession>
<reference evidence="1 2" key="1">
    <citation type="submission" date="2016-10" db="EMBL/GenBank/DDBJ databases">
        <authorList>
            <person name="de Groot N.N."/>
        </authorList>
    </citation>
    <scope>NUCLEOTIDE SEQUENCE [LARGE SCALE GENOMIC DNA]</scope>
    <source>
        <strain evidence="1 2">DSM 25584</strain>
    </source>
</reference>
<proteinExistence type="predicted"/>
<keyword evidence="2" id="KW-1185">Reference proteome</keyword>
<dbReference type="OrthoDB" id="5296954at2"/>
<gene>
    <name evidence="1" type="ORF">SAMN05216241_102362</name>
</gene>
<dbReference type="AlphaFoldDB" id="A0A1G7NY70"/>